<name>A0A433U7U7_ELYCH</name>
<dbReference type="GO" id="GO:0004497">
    <property type="term" value="F:monooxygenase activity"/>
    <property type="evidence" value="ECO:0007669"/>
    <property type="project" value="InterPro"/>
</dbReference>
<dbReference type="Gene3D" id="1.10.630.10">
    <property type="entry name" value="Cytochrome P450"/>
    <property type="match status" value="1"/>
</dbReference>
<accession>A0A433U7U7</accession>
<dbReference type="EMBL" id="RQTK01000045">
    <property type="protein sequence ID" value="RUS89882.1"/>
    <property type="molecule type" value="Genomic_DNA"/>
</dbReference>
<evidence type="ECO:0000313" key="2">
    <source>
        <dbReference type="Proteomes" id="UP000271974"/>
    </source>
</evidence>
<dbReference type="AlphaFoldDB" id="A0A433U7U7"/>
<dbReference type="Proteomes" id="UP000271974">
    <property type="component" value="Unassembled WGS sequence"/>
</dbReference>
<evidence type="ECO:0000313" key="1">
    <source>
        <dbReference type="EMBL" id="RUS89882.1"/>
    </source>
</evidence>
<gene>
    <name evidence="1" type="ORF">EGW08_002323</name>
</gene>
<dbReference type="OrthoDB" id="2789670at2759"/>
<sequence>MFDNRKRFLQLQSEKVLKFLRSGEIFSLYFGPTLVVVFSSYELLKDTLVRQADIFTDKPKDGMFPVLERVNVNLSVLSTKRAGLASVKSWHRRRPRDLSAGIARHSRCSLLTPVESVRRGWLDGGRALVHRTGVCQAWMVGWWEGTGASHWSLSGVDGQMVGGHWCIALESIRRGRSDGGRASLVHRTGVCQAWMVGWWEALVHRTGVCQAWKVMVEGTGVSHWSLSGVEGRMVGGPVWCIMVNVL</sequence>
<organism evidence="1 2">
    <name type="scientific">Elysia chlorotica</name>
    <name type="common">Eastern emerald elysia</name>
    <name type="synonym">Sea slug</name>
    <dbReference type="NCBI Taxonomy" id="188477"/>
    <lineage>
        <taxon>Eukaryota</taxon>
        <taxon>Metazoa</taxon>
        <taxon>Spiralia</taxon>
        <taxon>Lophotrochozoa</taxon>
        <taxon>Mollusca</taxon>
        <taxon>Gastropoda</taxon>
        <taxon>Heterobranchia</taxon>
        <taxon>Euthyneura</taxon>
        <taxon>Panpulmonata</taxon>
        <taxon>Sacoglossa</taxon>
        <taxon>Placobranchoidea</taxon>
        <taxon>Plakobranchidae</taxon>
        <taxon>Elysia</taxon>
    </lineage>
</organism>
<comment type="caution">
    <text evidence="1">The sequence shown here is derived from an EMBL/GenBank/DDBJ whole genome shotgun (WGS) entry which is preliminary data.</text>
</comment>
<proteinExistence type="predicted"/>
<dbReference type="InterPro" id="IPR036396">
    <property type="entry name" value="Cyt_P450_sf"/>
</dbReference>
<dbReference type="GO" id="GO:0016705">
    <property type="term" value="F:oxidoreductase activity, acting on paired donors, with incorporation or reduction of molecular oxygen"/>
    <property type="evidence" value="ECO:0007669"/>
    <property type="project" value="InterPro"/>
</dbReference>
<dbReference type="GO" id="GO:0005506">
    <property type="term" value="F:iron ion binding"/>
    <property type="evidence" value="ECO:0007669"/>
    <property type="project" value="InterPro"/>
</dbReference>
<reference evidence="1 2" key="1">
    <citation type="submission" date="2019-01" db="EMBL/GenBank/DDBJ databases">
        <title>A draft genome assembly of the solar-powered sea slug Elysia chlorotica.</title>
        <authorList>
            <person name="Cai H."/>
            <person name="Li Q."/>
            <person name="Fang X."/>
            <person name="Li J."/>
            <person name="Curtis N.E."/>
            <person name="Altenburger A."/>
            <person name="Shibata T."/>
            <person name="Feng M."/>
            <person name="Maeda T."/>
            <person name="Schwartz J.A."/>
            <person name="Shigenobu S."/>
            <person name="Lundholm N."/>
            <person name="Nishiyama T."/>
            <person name="Yang H."/>
            <person name="Hasebe M."/>
            <person name="Li S."/>
            <person name="Pierce S.K."/>
            <person name="Wang J."/>
        </authorList>
    </citation>
    <scope>NUCLEOTIDE SEQUENCE [LARGE SCALE GENOMIC DNA]</scope>
    <source>
        <strain evidence="1">EC2010</strain>
        <tissue evidence="1">Whole organism of an adult</tissue>
    </source>
</reference>
<keyword evidence="2" id="KW-1185">Reference proteome</keyword>
<protein>
    <submittedName>
        <fullName evidence="1">Uncharacterized protein</fullName>
    </submittedName>
</protein>
<dbReference type="SUPFAM" id="SSF48264">
    <property type="entry name" value="Cytochrome P450"/>
    <property type="match status" value="1"/>
</dbReference>
<dbReference type="GO" id="GO:0020037">
    <property type="term" value="F:heme binding"/>
    <property type="evidence" value="ECO:0007669"/>
    <property type="project" value="InterPro"/>
</dbReference>